<dbReference type="CDD" id="cd00051">
    <property type="entry name" value="EFh"/>
    <property type="match status" value="1"/>
</dbReference>
<dbReference type="Gene3D" id="1.10.238.10">
    <property type="entry name" value="EF-hand"/>
    <property type="match status" value="1"/>
</dbReference>
<sequence length="277" mass="30905">MAAAEPSPMVHGGSGIMLPMLQKVGVDAWLRAHGKTVRPELTKKQKQELKECFDLIDADGSGAIDAEELVTAFNVLGMRVKKSEVEKMLAEVDADGSGELMEAVMGGDKAAQERLKAKAEEAEAERQAVLAAMEAEKQNPALQYDDKKMRTISDVKYSKMKKAEARRELGKDDLLPDYVVESLDDELKHILLESCEVQKGVHEKAEANPELETSPIDKSGSRVKKGAFAMNFHKQELLELGLHQTRVRHKPVLERQLLHLRAIKSIQEYVHNPINYE</sequence>
<accession>A0A9D4VF73</accession>
<dbReference type="InterPro" id="IPR011992">
    <property type="entry name" value="EF-hand-dom_pair"/>
</dbReference>
<evidence type="ECO:0000256" key="3">
    <source>
        <dbReference type="SAM" id="Coils"/>
    </source>
</evidence>
<protein>
    <recommendedName>
        <fullName evidence="4">EF-hand domain-containing protein</fullName>
    </recommendedName>
</protein>
<organism evidence="5 6">
    <name type="scientific">Adiantum capillus-veneris</name>
    <name type="common">Maidenhair fern</name>
    <dbReference type="NCBI Taxonomy" id="13818"/>
    <lineage>
        <taxon>Eukaryota</taxon>
        <taxon>Viridiplantae</taxon>
        <taxon>Streptophyta</taxon>
        <taxon>Embryophyta</taxon>
        <taxon>Tracheophyta</taxon>
        <taxon>Polypodiopsida</taxon>
        <taxon>Polypodiidae</taxon>
        <taxon>Polypodiales</taxon>
        <taxon>Pteridineae</taxon>
        <taxon>Pteridaceae</taxon>
        <taxon>Vittarioideae</taxon>
        <taxon>Adiantum</taxon>
    </lineage>
</organism>
<evidence type="ECO:0000256" key="2">
    <source>
        <dbReference type="ARBA" id="ARBA00022837"/>
    </source>
</evidence>
<dbReference type="PROSITE" id="PS00018">
    <property type="entry name" value="EF_HAND_1"/>
    <property type="match status" value="1"/>
</dbReference>
<evidence type="ECO:0000313" key="6">
    <source>
        <dbReference type="Proteomes" id="UP000886520"/>
    </source>
</evidence>
<evidence type="ECO:0000313" key="5">
    <source>
        <dbReference type="EMBL" id="KAI5084516.1"/>
    </source>
</evidence>
<keyword evidence="2" id="KW-0106">Calcium</keyword>
<keyword evidence="1" id="KW-0677">Repeat</keyword>
<proteinExistence type="predicted"/>
<dbReference type="PANTHER" id="PTHR23050">
    <property type="entry name" value="CALCIUM BINDING PROTEIN"/>
    <property type="match status" value="1"/>
</dbReference>
<gene>
    <name evidence="5" type="ORF">GOP47_0000685</name>
</gene>
<feature type="coiled-coil region" evidence="3">
    <location>
        <begin position="112"/>
        <end position="139"/>
    </location>
</feature>
<dbReference type="Pfam" id="PF13499">
    <property type="entry name" value="EF-hand_7"/>
    <property type="match status" value="1"/>
</dbReference>
<dbReference type="SUPFAM" id="SSF47473">
    <property type="entry name" value="EF-hand"/>
    <property type="match status" value="1"/>
</dbReference>
<evidence type="ECO:0000259" key="4">
    <source>
        <dbReference type="PROSITE" id="PS50222"/>
    </source>
</evidence>
<dbReference type="InterPro" id="IPR002048">
    <property type="entry name" value="EF_hand_dom"/>
</dbReference>
<feature type="domain" description="EF-hand" evidence="4">
    <location>
        <begin position="44"/>
        <end position="79"/>
    </location>
</feature>
<evidence type="ECO:0000256" key="1">
    <source>
        <dbReference type="ARBA" id="ARBA00022737"/>
    </source>
</evidence>
<dbReference type="SMART" id="SM00054">
    <property type="entry name" value="EFh"/>
    <property type="match status" value="2"/>
</dbReference>
<dbReference type="OrthoDB" id="1928947at2759"/>
<dbReference type="AlphaFoldDB" id="A0A9D4VF73"/>
<name>A0A9D4VF73_ADICA</name>
<reference evidence="5" key="1">
    <citation type="submission" date="2021-01" db="EMBL/GenBank/DDBJ databases">
        <title>Adiantum capillus-veneris genome.</title>
        <authorList>
            <person name="Fang Y."/>
            <person name="Liao Q."/>
        </authorList>
    </citation>
    <scope>NUCLEOTIDE SEQUENCE</scope>
    <source>
        <strain evidence="5">H3</strain>
        <tissue evidence="5">Leaf</tissue>
    </source>
</reference>
<keyword evidence="3" id="KW-0175">Coiled coil</keyword>
<keyword evidence="6" id="KW-1185">Reference proteome</keyword>
<dbReference type="PROSITE" id="PS50222">
    <property type="entry name" value="EF_HAND_2"/>
    <property type="match status" value="1"/>
</dbReference>
<comment type="caution">
    <text evidence="5">The sequence shown here is derived from an EMBL/GenBank/DDBJ whole genome shotgun (WGS) entry which is preliminary data.</text>
</comment>
<dbReference type="InterPro" id="IPR018247">
    <property type="entry name" value="EF_Hand_1_Ca_BS"/>
</dbReference>
<dbReference type="EMBL" id="JABFUD020000001">
    <property type="protein sequence ID" value="KAI5084516.1"/>
    <property type="molecule type" value="Genomic_DNA"/>
</dbReference>
<dbReference type="Proteomes" id="UP000886520">
    <property type="component" value="Chromosome 1"/>
</dbReference>
<dbReference type="InterPro" id="IPR050145">
    <property type="entry name" value="Centrin_CML-like"/>
</dbReference>
<dbReference type="GO" id="GO:0005509">
    <property type="term" value="F:calcium ion binding"/>
    <property type="evidence" value="ECO:0007669"/>
    <property type="project" value="InterPro"/>
</dbReference>